<dbReference type="InterPro" id="IPR029119">
    <property type="entry name" value="MutY_C"/>
</dbReference>
<reference evidence="13 14" key="1">
    <citation type="submission" date="2019-02" db="EMBL/GenBank/DDBJ databases">
        <title>Arcanobacterium bovis sp. nov., isolated from the milk of a cow with mastitis.</title>
        <authorList>
            <person name="Sammra O."/>
            <person name="Foster G."/>
            <person name="Hassan A."/>
            <person name="Alssahen M."/>
            <person name="Laemmler C."/>
            <person name="Borowiak M."/>
            <person name="Malorny B."/>
            <person name="Abdulmawjood A."/>
        </authorList>
    </citation>
    <scope>NUCLEOTIDE SEQUENCE [LARGE SCALE GENOMIC DNA]</scope>
    <source>
        <strain evidence="13 14">C605018/01/1</strain>
    </source>
</reference>
<keyword evidence="4" id="KW-0235">DNA replication</keyword>
<dbReference type="GO" id="GO:0006260">
    <property type="term" value="P:DNA replication"/>
    <property type="evidence" value="ECO:0007669"/>
    <property type="project" value="UniProtKB-KW"/>
</dbReference>
<dbReference type="GO" id="GO:0006281">
    <property type="term" value="P:DNA repair"/>
    <property type="evidence" value="ECO:0007669"/>
    <property type="project" value="UniProtKB-KW"/>
</dbReference>
<keyword evidence="14" id="KW-1185">Reference proteome</keyword>
<gene>
    <name evidence="13" type="ORF">EZJ44_00905</name>
</gene>
<keyword evidence="7 13" id="KW-0378">Hydrolase</keyword>
<dbReference type="InterPro" id="IPR020476">
    <property type="entry name" value="Nudix_hydrolase"/>
</dbReference>
<evidence type="ECO:0000256" key="5">
    <source>
        <dbReference type="ARBA" id="ARBA00022723"/>
    </source>
</evidence>
<accession>A0A4Q9V2B5</accession>
<dbReference type="GO" id="GO:0044716">
    <property type="term" value="F:8-oxo-GDP phosphatase activity"/>
    <property type="evidence" value="ECO:0007669"/>
    <property type="project" value="TreeGrafter"/>
</dbReference>
<evidence type="ECO:0000313" key="14">
    <source>
        <dbReference type="Proteomes" id="UP000293036"/>
    </source>
</evidence>
<organism evidence="13 14">
    <name type="scientific">Arcanobacterium bovis</name>
    <dbReference type="NCBI Taxonomy" id="2529275"/>
    <lineage>
        <taxon>Bacteria</taxon>
        <taxon>Bacillati</taxon>
        <taxon>Actinomycetota</taxon>
        <taxon>Actinomycetes</taxon>
        <taxon>Actinomycetales</taxon>
        <taxon>Actinomycetaceae</taxon>
        <taxon>Arcanobacterium</taxon>
    </lineage>
</organism>
<dbReference type="EMBL" id="SJDT01000001">
    <property type="protein sequence ID" value="TBW23728.1"/>
    <property type="molecule type" value="Genomic_DNA"/>
</dbReference>
<keyword evidence="8" id="KW-0460">Magnesium</keyword>
<evidence type="ECO:0000256" key="4">
    <source>
        <dbReference type="ARBA" id="ARBA00022705"/>
    </source>
</evidence>
<keyword evidence="5" id="KW-0479">Metal-binding</keyword>
<protein>
    <recommendedName>
        <fullName evidence="11">8-oxo-dGTP diphosphatase</fullName>
        <ecNumber evidence="11">3.6.1.55</ecNumber>
    </recommendedName>
</protein>
<dbReference type="GO" id="GO:0046872">
    <property type="term" value="F:metal ion binding"/>
    <property type="evidence" value="ECO:0007669"/>
    <property type="project" value="UniProtKB-KW"/>
</dbReference>
<evidence type="ECO:0000256" key="11">
    <source>
        <dbReference type="ARBA" id="ARBA00038905"/>
    </source>
</evidence>
<dbReference type="Gene3D" id="3.90.79.10">
    <property type="entry name" value="Nucleoside Triphosphate Pyrophosphohydrolase"/>
    <property type="match status" value="1"/>
</dbReference>
<evidence type="ECO:0000256" key="9">
    <source>
        <dbReference type="ARBA" id="ARBA00023204"/>
    </source>
</evidence>
<keyword evidence="6" id="KW-0227">DNA damage</keyword>
<dbReference type="EC" id="3.6.1.55" evidence="11"/>
<evidence type="ECO:0000256" key="1">
    <source>
        <dbReference type="ARBA" id="ARBA00001946"/>
    </source>
</evidence>
<proteinExistence type="inferred from homology"/>
<evidence type="ECO:0000256" key="2">
    <source>
        <dbReference type="ARBA" id="ARBA00005582"/>
    </source>
</evidence>
<dbReference type="PROSITE" id="PS51462">
    <property type="entry name" value="NUDIX"/>
    <property type="match status" value="1"/>
</dbReference>
<dbReference type="Proteomes" id="UP000293036">
    <property type="component" value="Unassembled WGS sequence"/>
</dbReference>
<dbReference type="InterPro" id="IPR000086">
    <property type="entry name" value="NUDIX_hydrolase_dom"/>
</dbReference>
<dbReference type="SUPFAM" id="SSF55811">
    <property type="entry name" value="Nudix"/>
    <property type="match status" value="1"/>
</dbReference>
<dbReference type="InterPro" id="IPR047127">
    <property type="entry name" value="MutT-like"/>
</dbReference>
<sequence>MDKTAYETPKKNIFVVGAVLMRNGKIFAAQRGPGRSLAGFWEFPGGKIEEGETPQQALTRELKEELQTDVIVGDQVLLVHHDYEFGTVHLDTYFCELTGAEPTLTEHSDVRWLAPSELNDVTWAPADVPVIGRLRELLGKCKDR</sequence>
<dbReference type="GO" id="GO:0008413">
    <property type="term" value="F:8-oxo-7,8-dihydroguanosine triphosphate pyrophosphatase activity"/>
    <property type="evidence" value="ECO:0007669"/>
    <property type="project" value="TreeGrafter"/>
</dbReference>
<dbReference type="RefSeq" id="WP_131279196.1">
    <property type="nucleotide sequence ID" value="NZ_JBHSLR010000009.1"/>
</dbReference>
<dbReference type="GO" id="GO:0044715">
    <property type="term" value="F:8-oxo-dGDP phosphatase activity"/>
    <property type="evidence" value="ECO:0007669"/>
    <property type="project" value="TreeGrafter"/>
</dbReference>
<dbReference type="PRINTS" id="PR00502">
    <property type="entry name" value="NUDIXFAMILY"/>
</dbReference>
<feature type="domain" description="Nudix hydrolase" evidence="12">
    <location>
        <begin position="11"/>
        <end position="135"/>
    </location>
</feature>
<evidence type="ECO:0000313" key="13">
    <source>
        <dbReference type="EMBL" id="TBW23728.1"/>
    </source>
</evidence>
<dbReference type="CDD" id="cd03425">
    <property type="entry name" value="NUDIX_MutT_NudA_like"/>
    <property type="match status" value="1"/>
</dbReference>
<comment type="cofactor">
    <cofactor evidence="1">
        <name>Mg(2+)</name>
        <dbReference type="ChEBI" id="CHEBI:18420"/>
    </cofactor>
</comment>
<comment type="catalytic activity">
    <reaction evidence="10">
        <text>8-oxo-dGTP + H2O = 8-oxo-dGMP + diphosphate + H(+)</text>
        <dbReference type="Rhea" id="RHEA:31575"/>
        <dbReference type="ChEBI" id="CHEBI:15377"/>
        <dbReference type="ChEBI" id="CHEBI:15378"/>
        <dbReference type="ChEBI" id="CHEBI:33019"/>
        <dbReference type="ChEBI" id="CHEBI:63224"/>
        <dbReference type="ChEBI" id="CHEBI:77896"/>
        <dbReference type="EC" id="3.6.1.55"/>
    </reaction>
</comment>
<dbReference type="GO" id="GO:0035539">
    <property type="term" value="F:8-oxo-7,8-dihydrodeoxyguanosine triphosphate pyrophosphatase activity"/>
    <property type="evidence" value="ECO:0007669"/>
    <property type="project" value="UniProtKB-EC"/>
</dbReference>
<evidence type="ECO:0000256" key="6">
    <source>
        <dbReference type="ARBA" id="ARBA00022763"/>
    </source>
</evidence>
<dbReference type="PANTHER" id="PTHR47707:SF1">
    <property type="entry name" value="NUDIX HYDROLASE FAMILY PROTEIN"/>
    <property type="match status" value="1"/>
</dbReference>
<comment type="similarity">
    <text evidence="2">Belongs to the Nudix hydrolase family.</text>
</comment>
<name>A0A4Q9V2B5_9ACTO</name>
<evidence type="ECO:0000256" key="3">
    <source>
        <dbReference type="ARBA" id="ARBA00022457"/>
    </source>
</evidence>
<evidence type="ECO:0000259" key="12">
    <source>
        <dbReference type="PROSITE" id="PS51462"/>
    </source>
</evidence>
<dbReference type="PANTHER" id="PTHR47707">
    <property type="entry name" value="8-OXO-DGTP DIPHOSPHATASE"/>
    <property type="match status" value="1"/>
</dbReference>
<dbReference type="AlphaFoldDB" id="A0A4Q9V2B5"/>
<evidence type="ECO:0000256" key="7">
    <source>
        <dbReference type="ARBA" id="ARBA00022801"/>
    </source>
</evidence>
<keyword evidence="3" id="KW-0515">Mutator protein</keyword>
<keyword evidence="9" id="KW-0234">DNA repair</keyword>
<dbReference type="InterPro" id="IPR015797">
    <property type="entry name" value="NUDIX_hydrolase-like_dom_sf"/>
</dbReference>
<dbReference type="Pfam" id="PF14815">
    <property type="entry name" value="NUDIX_4"/>
    <property type="match status" value="1"/>
</dbReference>
<evidence type="ECO:0000256" key="10">
    <source>
        <dbReference type="ARBA" id="ARBA00035861"/>
    </source>
</evidence>
<dbReference type="OrthoDB" id="9804442at2"/>
<evidence type="ECO:0000256" key="8">
    <source>
        <dbReference type="ARBA" id="ARBA00022842"/>
    </source>
</evidence>
<comment type="caution">
    <text evidence="13">The sequence shown here is derived from an EMBL/GenBank/DDBJ whole genome shotgun (WGS) entry which is preliminary data.</text>
</comment>